<evidence type="ECO:0000313" key="2">
    <source>
        <dbReference type="Proteomes" id="UP000662931"/>
    </source>
</evidence>
<keyword evidence="2" id="KW-1185">Reference proteome</keyword>
<evidence type="ECO:0000313" key="1">
    <source>
        <dbReference type="EMBL" id="QPG77307.1"/>
    </source>
</evidence>
<dbReference type="GeneID" id="62198115"/>
<name>A0A875RYG1_EENNA</name>
<organism evidence="1 2">
    <name type="scientific">Eeniella nana</name>
    <name type="common">Yeast</name>
    <name type="synonym">Brettanomyces nanus</name>
    <dbReference type="NCBI Taxonomy" id="13502"/>
    <lineage>
        <taxon>Eukaryota</taxon>
        <taxon>Fungi</taxon>
        <taxon>Dikarya</taxon>
        <taxon>Ascomycota</taxon>
        <taxon>Saccharomycotina</taxon>
        <taxon>Pichiomycetes</taxon>
        <taxon>Pichiales</taxon>
        <taxon>Pichiaceae</taxon>
        <taxon>Brettanomyces</taxon>
    </lineage>
</organism>
<sequence>MENEMVGTEDVSTQNYSYIPRNWSSELIPKQLGLSSDEEEDYNEAALRSTEKLYNSLERVKKTLGNMSTPEYKKTGSYTGSHGFRENLGNASEMQPLLFQLKQLKNYMEMVSADHPRDYFFKRSPLQGLYKTPGSMNKDINYIDNLSQEIKECEDLIEQLRMTRP</sequence>
<dbReference type="EMBL" id="CP064815">
    <property type="protein sequence ID" value="QPG77307.1"/>
    <property type="molecule type" value="Genomic_DNA"/>
</dbReference>
<dbReference type="KEGG" id="bnn:FOA43_004715"/>
<reference evidence="1" key="1">
    <citation type="submission" date="2020-10" db="EMBL/GenBank/DDBJ databases">
        <authorList>
            <person name="Roach M.J.R."/>
        </authorList>
    </citation>
    <scope>NUCLEOTIDE SEQUENCE</scope>
    <source>
        <strain evidence="1">CBS 1945</strain>
    </source>
</reference>
<dbReference type="OrthoDB" id="3995126at2759"/>
<gene>
    <name evidence="1" type="ORF">FOA43_004715</name>
</gene>
<dbReference type="AlphaFoldDB" id="A0A875RYG1"/>
<proteinExistence type="predicted"/>
<dbReference type="RefSeq" id="XP_038780872.1">
    <property type="nucleotide sequence ID" value="XM_038924944.1"/>
</dbReference>
<accession>A0A875RYG1</accession>
<protein>
    <submittedName>
        <fullName evidence="1">Uncharacterized protein</fullName>
    </submittedName>
</protein>
<dbReference type="Proteomes" id="UP000662931">
    <property type="component" value="Chromosome 4"/>
</dbReference>